<dbReference type="AlphaFoldDB" id="A0A132NXA3"/>
<proteinExistence type="predicted"/>
<accession>A0A132NXA3</accession>
<gene>
    <name evidence="1" type="ORF">QR46_1290</name>
</gene>
<protein>
    <submittedName>
        <fullName evidence="1">Uncharacterized protein</fullName>
    </submittedName>
</protein>
<name>A0A132NXA3_GIAIN</name>
<dbReference type="Proteomes" id="UP000070089">
    <property type="component" value="Unassembled WGS sequence"/>
</dbReference>
<organism evidence="1 2">
    <name type="scientific">Giardia duodenalis assemblage B</name>
    <dbReference type="NCBI Taxonomy" id="1394984"/>
    <lineage>
        <taxon>Eukaryota</taxon>
        <taxon>Metamonada</taxon>
        <taxon>Diplomonadida</taxon>
        <taxon>Hexamitidae</taxon>
        <taxon>Giardiinae</taxon>
        <taxon>Giardia</taxon>
    </lineage>
</organism>
<evidence type="ECO:0000313" key="1">
    <source>
        <dbReference type="EMBL" id="KWX14707.1"/>
    </source>
</evidence>
<dbReference type="EMBL" id="JXTI01000025">
    <property type="protein sequence ID" value="KWX14707.1"/>
    <property type="molecule type" value="Genomic_DNA"/>
</dbReference>
<evidence type="ECO:0000313" key="2">
    <source>
        <dbReference type="Proteomes" id="UP000070089"/>
    </source>
</evidence>
<dbReference type="OrthoDB" id="10249165at2759"/>
<dbReference type="VEuPathDB" id="GiardiaDB:QR46_1290"/>
<comment type="caution">
    <text evidence="1">The sequence shown here is derived from an EMBL/GenBank/DDBJ whole genome shotgun (WGS) entry which is preliminary data.</text>
</comment>
<sequence length="163" mass="18915">MMANVALVPEVKPNRELKVKDILRFVNPPDRFHGPSLFCLRLLAEYGPLRDGKIWGGANVHRAITLHEMQLILDDYRKQTDGIIFQLRKEGCKGEFIHPMNHQLIPMLEKCLRCLPKTRLNYRDEPFIAETTIDFTDLSIAVEQSYPQLVKMCIRTKDKRIAV</sequence>
<reference evidence="1 2" key="1">
    <citation type="journal article" date="2015" name="Mol. Biochem. Parasitol.">
        <title>Identification of polymorphic genes for use in assemblage B genotyping assays through comparative genomics of multiple assemblage B Giardia duodenalis isolates.</title>
        <authorList>
            <person name="Wielinga C."/>
            <person name="Thompson R.C."/>
            <person name="Monis P."/>
            <person name="Ryan U."/>
        </authorList>
    </citation>
    <scope>NUCLEOTIDE SEQUENCE [LARGE SCALE GENOMIC DNA]</scope>
    <source>
        <strain evidence="1 2">BAH15c1</strain>
    </source>
</reference>